<gene>
    <name evidence="2" type="ORF">H4075_10670</name>
</gene>
<dbReference type="KEGG" id="lacs:H4075_10670"/>
<sequence>MRSLFLFLFIVCSSVSLWAAKVTGFVTNQNGEPLPYSSITVKGTKEAASANSEGVYFLQLPAGTYTIICRHVGFERQEKTINIKEDEVQLNFVLKEQSVSLNEVVVKAGAEDPAYAIIRKAIQKRKEYLNEIKSYECEVYSKGTMNLRDFPKSFMGQKVDFEDGDTSKRKMLYLSETVSKLSVDEPNKVKVDVLSTRVSGQRDGFGFAGARFFSFYDNNVQISNSLNPRGFISPIAENALYFYKYKYEGAFSEDGQLINKIKVIAKRGYEPCFTGYINIVEDEWRIHSLELILTKQSQMNFADTLRIEQLYQKIAVKHWVVQSQILYPAVKFFGFDAFGSFANVYRNFNTEPEFSKNYFDNTILKYEKGSNKKPIEYWDSIRPLALTKDEQVDYIKKDSLEQLRENPAYLDSLNRVSNKIKISNILFAGKTINRQSKKLSYTFPSLLQSSSFNTVEGFVLDVPVTIRKEFTDRRNLNITPNVRYGFNTKQFYAWGTVRYNFGSRFFSSVSISGGKRAFQLNNDEPILPLSNTFSTLLYKNNFMKLYLANYGRINFSKGVGNGLTVTANLQYQDRHPLENTTDYSWKPRSTRPYRPNYPIELQTQSFTAHQATILTLGVNFQPGAKYIEFPDRTVNIGSKWPTFSVQYTKGIADFLGSDVDYDKWQVAMRDNLNLKLAGRFNYRVQAGGFTNSSKLFIQDMKHFPGNRLLLSTDFLTTFQLPQYYQYSNADKFYTAVFTEHHFNGFITNKIPGIKKLNWHLVTGASAVWLPLKTYAEWHVGFENMFRFFSVDVIRGYTQGLKPRTEIRFGTTFNIGGGGGND</sequence>
<proteinExistence type="predicted"/>
<dbReference type="GO" id="GO:0004180">
    <property type="term" value="F:carboxypeptidase activity"/>
    <property type="evidence" value="ECO:0007669"/>
    <property type="project" value="UniProtKB-KW"/>
</dbReference>
<dbReference type="InterPro" id="IPR043741">
    <property type="entry name" value="DUF5686"/>
</dbReference>
<keyword evidence="2" id="KW-0378">Hydrolase</keyword>
<keyword evidence="2" id="KW-0645">Protease</keyword>
<organism evidence="2 3">
    <name type="scientific">Lacibacter sediminis</name>
    <dbReference type="NCBI Taxonomy" id="2760713"/>
    <lineage>
        <taxon>Bacteria</taxon>
        <taxon>Pseudomonadati</taxon>
        <taxon>Bacteroidota</taxon>
        <taxon>Chitinophagia</taxon>
        <taxon>Chitinophagales</taxon>
        <taxon>Chitinophagaceae</taxon>
        <taxon>Lacibacter</taxon>
    </lineage>
</organism>
<dbReference type="SUPFAM" id="SSF49464">
    <property type="entry name" value="Carboxypeptidase regulatory domain-like"/>
    <property type="match status" value="1"/>
</dbReference>
<dbReference type="Pfam" id="PF13715">
    <property type="entry name" value="CarbopepD_reg_2"/>
    <property type="match status" value="1"/>
</dbReference>
<evidence type="ECO:0000313" key="3">
    <source>
        <dbReference type="Proteomes" id="UP000515344"/>
    </source>
</evidence>
<keyword evidence="3" id="KW-1185">Reference proteome</keyword>
<dbReference type="Proteomes" id="UP000515344">
    <property type="component" value="Chromosome"/>
</dbReference>
<evidence type="ECO:0000256" key="1">
    <source>
        <dbReference type="SAM" id="SignalP"/>
    </source>
</evidence>
<name>A0A7G5XMA1_9BACT</name>
<dbReference type="Gene3D" id="2.60.40.1120">
    <property type="entry name" value="Carboxypeptidase-like, regulatory domain"/>
    <property type="match status" value="1"/>
</dbReference>
<feature type="chain" id="PRO_5028918335" evidence="1">
    <location>
        <begin position="20"/>
        <end position="821"/>
    </location>
</feature>
<keyword evidence="1" id="KW-0732">Signal</keyword>
<dbReference type="Pfam" id="PF18939">
    <property type="entry name" value="DUF5686"/>
    <property type="match status" value="1"/>
</dbReference>
<reference evidence="3" key="1">
    <citation type="submission" date="2020-08" db="EMBL/GenBank/DDBJ databases">
        <title>Lacibacter sp. S13-6-6 genome sequencing.</title>
        <authorList>
            <person name="Jin L."/>
        </authorList>
    </citation>
    <scope>NUCLEOTIDE SEQUENCE [LARGE SCALE GENOMIC DNA]</scope>
    <source>
        <strain evidence="3">S13-6-6</strain>
    </source>
</reference>
<dbReference type="EMBL" id="CP060007">
    <property type="protein sequence ID" value="QNA46604.1"/>
    <property type="molecule type" value="Genomic_DNA"/>
</dbReference>
<dbReference type="AlphaFoldDB" id="A0A7G5XMA1"/>
<accession>A0A7G5XMA1</accession>
<keyword evidence="2" id="KW-0121">Carboxypeptidase</keyword>
<dbReference type="InterPro" id="IPR008969">
    <property type="entry name" value="CarboxyPept-like_regulatory"/>
</dbReference>
<dbReference type="RefSeq" id="WP_182806496.1">
    <property type="nucleotide sequence ID" value="NZ_CP060007.1"/>
</dbReference>
<evidence type="ECO:0000313" key="2">
    <source>
        <dbReference type="EMBL" id="QNA46604.1"/>
    </source>
</evidence>
<feature type="signal peptide" evidence="1">
    <location>
        <begin position="1"/>
        <end position="19"/>
    </location>
</feature>
<protein>
    <submittedName>
        <fullName evidence="2">Carboxypeptidase-like regulatory domain-containing protein</fullName>
    </submittedName>
</protein>